<dbReference type="AlphaFoldDB" id="A0A383ANW7"/>
<name>A0A383ANW7_9ZZZZ</name>
<protein>
    <recommendedName>
        <fullName evidence="2">DUF1800 domain-containing protein</fullName>
    </recommendedName>
</protein>
<feature type="non-terminal residue" evidence="1">
    <location>
        <position position="126"/>
    </location>
</feature>
<dbReference type="Pfam" id="PF08811">
    <property type="entry name" value="DUF1800"/>
    <property type="match status" value="1"/>
</dbReference>
<gene>
    <name evidence="1" type="ORF">METZ01_LOCUS462276</name>
</gene>
<dbReference type="EMBL" id="UINC01193689">
    <property type="protein sequence ID" value="SVE09422.1"/>
    <property type="molecule type" value="Genomic_DNA"/>
</dbReference>
<dbReference type="InterPro" id="IPR014917">
    <property type="entry name" value="DUF1800"/>
</dbReference>
<organism evidence="1">
    <name type="scientific">marine metagenome</name>
    <dbReference type="NCBI Taxonomy" id="408172"/>
    <lineage>
        <taxon>unclassified sequences</taxon>
        <taxon>metagenomes</taxon>
        <taxon>ecological metagenomes</taxon>
    </lineage>
</organism>
<evidence type="ECO:0008006" key="2">
    <source>
        <dbReference type="Google" id="ProtNLM"/>
    </source>
</evidence>
<sequence>MDNDLLVLAHLLRRAGFSANRQELETYQDLGYELSVEKLLNPINTEYLPDDIIRRYHVDQSELRELFGAAAYWMYRMITTSSPLEEKIALFWHGLFATGYSKLNQARSLLNQIDMFRSIGLERFDE</sequence>
<evidence type="ECO:0000313" key="1">
    <source>
        <dbReference type="EMBL" id="SVE09422.1"/>
    </source>
</evidence>
<proteinExistence type="predicted"/>
<reference evidence="1" key="1">
    <citation type="submission" date="2018-05" db="EMBL/GenBank/DDBJ databases">
        <authorList>
            <person name="Lanie J.A."/>
            <person name="Ng W.-L."/>
            <person name="Kazmierczak K.M."/>
            <person name="Andrzejewski T.M."/>
            <person name="Davidsen T.M."/>
            <person name="Wayne K.J."/>
            <person name="Tettelin H."/>
            <person name="Glass J.I."/>
            <person name="Rusch D."/>
            <person name="Podicherti R."/>
            <person name="Tsui H.-C.T."/>
            <person name="Winkler M.E."/>
        </authorList>
    </citation>
    <scope>NUCLEOTIDE SEQUENCE</scope>
</reference>
<accession>A0A383ANW7</accession>